<dbReference type="SMART" id="SM00860">
    <property type="entry name" value="SMI1_KNR4"/>
    <property type="match status" value="1"/>
</dbReference>
<dbReference type="RefSeq" id="WP_267265930.1">
    <property type="nucleotide sequence ID" value="NZ_JAOVZW010000013.1"/>
</dbReference>
<evidence type="ECO:0000259" key="1">
    <source>
        <dbReference type="SMART" id="SM00860"/>
    </source>
</evidence>
<dbReference type="InterPro" id="IPR037883">
    <property type="entry name" value="Knr4/Smi1-like_sf"/>
</dbReference>
<dbReference type="InterPro" id="IPR018958">
    <property type="entry name" value="Knr4/Smi1-like_dom"/>
</dbReference>
<dbReference type="Gene3D" id="3.40.1580.10">
    <property type="entry name" value="SMI1/KNR4-like"/>
    <property type="match status" value="1"/>
</dbReference>
<accession>A0ABT3XR86</accession>
<feature type="domain" description="Knr4/Smi1-like" evidence="1">
    <location>
        <begin position="26"/>
        <end position="171"/>
    </location>
</feature>
<keyword evidence="3" id="KW-1185">Reference proteome</keyword>
<comment type="caution">
    <text evidence="2">The sequence shown here is derived from an EMBL/GenBank/DDBJ whole genome shotgun (WGS) entry which is preliminary data.</text>
</comment>
<organism evidence="2 3">
    <name type="scientific">Chryseobacterium formosus</name>
    <dbReference type="NCBI Taxonomy" id="1537363"/>
    <lineage>
        <taxon>Bacteria</taxon>
        <taxon>Pseudomonadati</taxon>
        <taxon>Bacteroidota</taxon>
        <taxon>Flavobacteriia</taxon>
        <taxon>Flavobacteriales</taxon>
        <taxon>Weeksellaceae</taxon>
        <taxon>Chryseobacterium group</taxon>
        <taxon>Chryseobacterium</taxon>
    </lineage>
</organism>
<protein>
    <submittedName>
        <fullName evidence="2">SMI1/KNR4 family protein</fullName>
    </submittedName>
</protein>
<dbReference type="SUPFAM" id="SSF160631">
    <property type="entry name" value="SMI1/KNR4-like"/>
    <property type="match status" value="1"/>
</dbReference>
<gene>
    <name evidence="2" type="ORF">OF897_12055</name>
</gene>
<evidence type="ECO:0000313" key="3">
    <source>
        <dbReference type="Proteomes" id="UP001073122"/>
    </source>
</evidence>
<evidence type="ECO:0000313" key="2">
    <source>
        <dbReference type="EMBL" id="MCX8524646.1"/>
    </source>
</evidence>
<reference evidence="2" key="1">
    <citation type="submission" date="2022-10" db="EMBL/GenBank/DDBJ databases">
        <title>Chryseobacterium sp. nov., a novel bacterial species.</title>
        <authorList>
            <person name="Cao Y."/>
        </authorList>
    </citation>
    <scope>NUCLEOTIDE SEQUENCE</scope>
    <source>
        <strain evidence="2">CCTCC AB2015118</strain>
    </source>
</reference>
<dbReference type="EMBL" id="JAOVZW010000013">
    <property type="protein sequence ID" value="MCX8524646.1"/>
    <property type="molecule type" value="Genomic_DNA"/>
</dbReference>
<dbReference type="Proteomes" id="UP001073122">
    <property type="component" value="Unassembled WGS sequence"/>
</dbReference>
<proteinExistence type="predicted"/>
<name>A0ABT3XR86_9FLAO</name>
<sequence>MDEIIKKLDQYLLTSRPEFYLELNEPLDDSQLDKLQEYYKIEIPKDLRLLYKWKNGQKPNCYDAFVNNSTFIPLHQALFDASELTSMIGLDFEIKNWWNENWIPIFQNGGGDSICYDLQGIFTDNKGQLIEFWHADNYRNVIAPTLDAFFEKIIDFYETKQKEEFDEYFEIGEIDNFPKKIIVK</sequence>
<dbReference type="Pfam" id="PF09346">
    <property type="entry name" value="SMI1_KNR4"/>
    <property type="match status" value="1"/>
</dbReference>